<evidence type="ECO:0000313" key="1">
    <source>
        <dbReference type="EMBL" id="EKC36855.1"/>
    </source>
</evidence>
<dbReference type="InParanoid" id="K1R6J4"/>
<gene>
    <name evidence="1" type="ORF">CGI_10027043</name>
</gene>
<dbReference type="HOGENOM" id="CLU_2592098_0_0_1"/>
<sequence length="80" mass="9348">MPRTDRVDQAAVSLIKYNDQQKQERFDGDQSKLEIAVEIILIPNNVDQPDDTVVLQVYEPLEEDLKMNKRRDMESVEFPV</sequence>
<reference evidence="1" key="1">
    <citation type="journal article" date="2012" name="Nature">
        <title>The oyster genome reveals stress adaptation and complexity of shell formation.</title>
        <authorList>
            <person name="Zhang G."/>
            <person name="Fang X."/>
            <person name="Guo X."/>
            <person name="Li L."/>
            <person name="Luo R."/>
            <person name="Xu F."/>
            <person name="Yang P."/>
            <person name="Zhang L."/>
            <person name="Wang X."/>
            <person name="Qi H."/>
            <person name="Xiong Z."/>
            <person name="Que H."/>
            <person name="Xie Y."/>
            <person name="Holland P.W."/>
            <person name="Paps J."/>
            <person name="Zhu Y."/>
            <person name="Wu F."/>
            <person name="Chen Y."/>
            <person name="Wang J."/>
            <person name="Peng C."/>
            <person name="Meng J."/>
            <person name="Yang L."/>
            <person name="Liu J."/>
            <person name="Wen B."/>
            <person name="Zhang N."/>
            <person name="Huang Z."/>
            <person name="Zhu Q."/>
            <person name="Feng Y."/>
            <person name="Mount A."/>
            <person name="Hedgecock D."/>
            <person name="Xu Z."/>
            <person name="Liu Y."/>
            <person name="Domazet-Loso T."/>
            <person name="Du Y."/>
            <person name="Sun X."/>
            <person name="Zhang S."/>
            <person name="Liu B."/>
            <person name="Cheng P."/>
            <person name="Jiang X."/>
            <person name="Li J."/>
            <person name="Fan D."/>
            <person name="Wang W."/>
            <person name="Fu W."/>
            <person name="Wang T."/>
            <person name="Wang B."/>
            <person name="Zhang J."/>
            <person name="Peng Z."/>
            <person name="Li Y."/>
            <person name="Li N."/>
            <person name="Wang J."/>
            <person name="Chen M."/>
            <person name="He Y."/>
            <person name="Tan F."/>
            <person name="Song X."/>
            <person name="Zheng Q."/>
            <person name="Huang R."/>
            <person name="Yang H."/>
            <person name="Du X."/>
            <person name="Chen L."/>
            <person name="Yang M."/>
            <person name="Gaffney P.M."/>
            <person name="Wang S."/>
            <person name="Luo L."/>
            <person name="She Z."/>
            <person name="Ming Y."/>
            <person name="Huang W."/>
            <person name="Zhang S."/>
            <person name="Huang B."/>
            <person name="Zhang Y."/>
            <person name="Qu T."/>
            <person name="Ni P."/>
            <person name="Miao G."/>
            <person name="Wang J."/>
            <person name="Wang Q."/>
            <person name="Steinberg C.E."/>
            <person name="Wang H."/>
            <person name="Li N."/>
            <person name="Qian L."/>
            <person name="Zhang G."/>
            <person name="Li Y."/>
            <person name="Yang H."/>
            <person name="Liu X."/>
            <person name="Wang J."/>
            <person name="Yin Y."/>
            <person name="Wang J."/>
        </authorList>
    </citation>
    <scope>NUCLEOTIDE SEQUENCE [LARGE SCALE GENOMIC DNA]</scope>
    <source>
        <strain evidence="1">05x7-T-G4-1.051#20</strain>
    </source>
</reference>
<dbReference type="EMBL" id="JH818091">
    <property type="protein sequence ID" value="EKC36855.1"/>
    <property type="molecule type" value="Genomic_DNA"/>
</dbReference>
<protein>
    <submittedName>
        <fullName evidence="1">Uncharacterized protein</fullName>
    </submittedName>
</protein>
<accession>K1R6J4</accession>
<dbReference type="AlphaFoldDB" id="K1R6J4"/>
<name>K1R6J4_MAGGI</name>
<proteinExistence type="predicted"/>
<organism evidence="1">
    <name type="scientific">Magallana gigas</name>
    <name type="common">Pacific oyster</name>
    <name type="synonym">Crassostrea gigas</name>
    <dbReference type="NCBI Taxonomy" id="29159"/>
    <lineage>
        <taxon>Eukaryota</taxon>
        <taxon>Metazoa</taxon>
        <taxon>Spiralia</taxon>
        <taxon>Lophotrochozoa</taxon>
        <taxon>Mollusca</taxon>
        <taxon>Bivalvia</taxon>
        <taxon>Autobranchia</taxon>
        <taxon>Pteriomorphia</taxon>
        <taxon>Ostreida</taxon>
        <taxon>Ostreoidea</taxon>
        <taxon>Ostreidae</taxon>
        <taxon>Magallana</taxon>
    </lineage>
</organism>